<dbReference type="HOGENOM" id="CLU_034652_1_0_5"/>
<evidence type="ECO:0000256" key="8">
    <source>
        <dbReference type="PIRSR" id="PIRSR000294-1"/>
    </source>
</evidence>
<feature type="binding site" description="covalent" evidence="8">
    <location>
        <position position="73"/>
    </location>
    <ligand>
        <name>heme c</name>
        <dbReference type="ChEBI" id="CHEBI:61717"/>
        <label>1</label>
    </ligand>
</feature>
<feature type="binding site" description="covalent" evidence="8">
    <location>
        <position position="210"/>
    </location>
    <ligand>
        <name>heme c</name>
        <dbReference type="ChEBI" id="CHEBI:61717"/>
        <label>2</label>
    </ligand>
</feature>
<evidence type="ECO:0000256" key="7">
    <source>
        <dbReference type="ARBA" id="ARBA00023004"/>
    </source>
</evidence>
<evidence type="ECO:0000256" key="2">
    <source>
        <dbReference type="ARBA" id="ARBA00022617"/>
    </source>
</evidence>
<dbReference type="Gene3D" id="1.10.760.10">
    <property type="entry name" value="Cytochrome c-like domain"/>
    <property type="match status" value="2"/>
</dbReference>
<protein>
    <recommendedName>
        <fullName evidence="10">Cytochrome c domain-containing protein</fullName>
    </recommendedName>
</protein>
<dbReference type="eggNOG" id="COG1858">
    <property type="taxonomic scope" value="Bacteria"/>
</dbReference>
<dbReference type="GO" id="GO:0046872">
    <property type="term" value="F:metal ion binding"/>
    <property type="evidence" value="ECO:0007669"/>
    <property type="project" value="UniProtKB-KW"/>
</dbReference>
<comment type="PTM">
    <text evidence="8">Binds 2 heme groups per subunit.</text>
</comment>
<dbReference type="InterPro" id="IPR051395">
    <property type="entry name" value="Cytochrome_c_Peroxidase/MauG"/>
</dbReference>
<comment type="cofactor">
    <cofactor evidence="8">
        <name>heme</name>
        <dbReference type="ChEBI" id="CHEBI:30413"/>
    </cofactor>
    <text evidence="8">Binds 2 heme groups.</text>
</comment>
<evidence type="ECO:0000256" key="9">
    <source>
        <dbReference type="PIRSR" id="PIRSR000294-2"/>
    </source>
</evidence>
<dbReference type="InterPro" id="IPR004852">
    <property type="entry name" value="Di-haem_cyt_c_peroxidsae"/>
</dbReference>
<dbReference type="PANTHER" id="PTHR30600:SF7">
    <property type="entry name" value="CYTOCHROME C PEROXIDASE-RELATED"/>
    <property type="match status" value="1"/>
</dbReference>
<comment type="subcellular location">
    <subcellularLocation>
        <location evidence="1">Periplasm</location>
    </subcellularLocation>
</comment>
<dbReference type="InterPro" id="IPR026259">
    <property type="entry name" value="MauG/Cytc_peroxidase"/>
</dbReference>
<name>W0AE81_9SPHN</name>
<sequence length="306" mass="33251">MLVGCALLSLAPLLSQPDRFMPEPLAAMPRWSDEPIQPILTPPVGDPKRVALGRDLFNDGRLSGSGKLPCAACHDVAANGSLPGRGSMSLDNPTVFNTGLSFRLGWQGRDRTLEDQALATLKTPAIAHGVPLERMIARLRNDAELMERARAVYGRDLDQAAVVDAIAAYERSLVTPGSRFDRWLTGDQSALSAQERRGYAQFKQLGCISCHQGRNVGGNLLQRHGIFRPLASPNPRVLRVPSLRNVEVTPPYFHDGSAPTLEIAVTRMAASQLDVDLGAQDAGDIAAFLRSLTGTYQGRPLRRTRQ</sequence>
<dbReference type="GO" id="GO:0042597">
    <property type="term" value="C:periplasmic space"/>
    <property type="evidence" value="ECO:0007669"/>
    <property type="project" value="UniProtKB-SubCell"/>
</dbReference>
<evidence type="ECO:0000256" key="1">
    <source>
        <dbReference type="ARBA" id="ARBA00004418"/>
    </source>
</evidence>
<feature type="binding site" description="axial binding residue" evidence="9">
    <location>
        <position position="268"/>
    </location>
    <ligand>
        <name>heme c</name>
        <dbReference type="ChEBI" id="CHEBI:61717"/>
        <label>2</label>
    </ligand>
    <ligandPart>
        <name>Fe</name>
        <dbReference type="ChEBI" id="CHEBI:18248"/>
    </ligandPart>
</feature>
<dbReference type="InterPro" id="IPR036909">
    <property type="entry name" value="Cyt_c-like_dom_sf"/>
</dbReference>
<evidence type="ECO:0000256" key="4">
    <source>
        <dbReference type="ARBA" id="ARBA00022729"/>
    </source>
</evidence>
<evidence type="ECO:0000313" key="11">
    <source>
        <dbReference type="EMBL" id="AHE55401.1"/>
    </source>
</evidence>
<evidence type="ECO:0000256" key="3">
    <source>
        <dbReference type="ARBA" id="ARBA00022723"/>
    </source>
</evidence>
<dbReference type="AlphaFoldDB" id="W0AE81"/>
<dbReference type="Pfam" id="PF03150">
    <property type="entry name" value="CCP_MauG"/>
    <property type="match status" value="1"/>
</dbReference>
<feature type="domain" description="Cytochrome c" evidence="10">
    <location>
        <begin position="48"/>
        <end position="170"/>
    </location>
</feature>
<accession>W0AE81</accession>
<dbReference type="KEGG" id="ssan:NX02_18660"/>
<dbReference type="Proteomes" id="UP000018851">
    <property type="component" value="Chromosome"/>
</dbReference>
<dbReference type="GO" id="GO:0020037">
    <property type="term" value="F:heme binding"/>
    <property type="evidence" value="ECO:0007669"/>
    <property type="project" value="InterPro"/>
</dbReference>
<dbReference type="SUPFAM" id="SSF46626">
    <property type="entry name" value="Cytochrome c"/>
    <property type="match status" value="2"/>
</dbReference>
<organism evidence="11 12">
    <name type="scientific">Sphingomonas sanxanigenens DSM 19645 = NX02</name>
    <dbReference type="NCBI Taxonomy" id="1123269"/>
    <lineage>
        <taxon>Bacteria</taxon>
        <taxon>Pseudomonadati</taxon>
        <taxon>Pseudomonadota</taxon>
        <taxon>Alphaproteobacteria</taxon>
        <taxon>Sphingomonadales</taxon>
        <taxon>Sphingomonadaceae</taxon>
        <taxon>Sphingomonas</taxon>
    </lineage>
</organism>
<keyword evidence="5" id="KW-0574">Periplasm</keyword>
<feature type="binding site" description="covalent" evidence="8">
    <location>
        <position position="207"/>
    </location>
    <ligand>
        <name>heme c</name>
        <dbReference type="ChEBI" id="CHEBI:61717"/>
        <label>2</label>
    </ligand>
</feature>
<dbReference type="EMBL" id="CP006644">
    <property type="protein sequence ID" value="AHE55401.1"/>
    <property type="molecule type" value="Genomic_DNA"/>
</dbReference>
<keyword evidence="7 9" id="KW-0408">Iron</keyword>
<keyword evidence="6" id="KW-0560">Oxidoreductase</keyword>
<feature type="binding site" description="covalent" evidence="8">
    <location>
        <position position="70"/>
    </location>
    <ligand>
        <name>heme c</name>
        <dbReference type="ChEBI" id="CHEBI:61717"/>
        <label>1</label>
    </ligand>
</feature>
<keyword evidence="12" id="KW-1185">Reference proteome</keyword>
<evidence type="ECO:0000313" key="12">
    <source>
        <dbReference type="Proteomes" id="UP000018851"/>
    </source>
</evidence>
<evidence type="ECO:0000259" key="10">
    <source>
        <dbReference type="PROSITE" id="PS51007"/>
    </source>
</evidence>
<feature type="binding site" description="axial binding residue" evidence="9">
    <location>
        <position position="211"/>
    </location>
    <ligand>
        <name>heme c</name>
        <dbReference type="ChEBI" id="CHEBI:61717"/>
        <label>2</label>
    </ligand>
    <ligandPart>
        <name>Fe</name>
        <dbReference type="ChEBI" id="CHEBI:18248"/>
    </ligandPart>
</feature>
<dbReference type="GO" id="GO:0009055">
    <property type="term" value="F:electron transfer activity"/>
    <property type="evidence" value="ECO:0007669"/>
    <property type="project" value="InterPro"/>
</dbReference>
<reference evidence="11 12" key="1">
    <citation type="submission" date="2013-07" db="EMBL/GenBank/DDBJ databases">
        <title>Completed genome of Sphingomonas sanxanigenens NX02.</title>
        <authorList>
            <person name="Ma T."/>
            <person name="Huang H."/>
            <person name="Wu M."/>
            <person name="Li X."/>
            <person name="Li G."/>
        </authorList>
    </citation>
    <scope>NUCLEOTIDE SEQUENCE [LARGE SCALE GENOMIC DNA]</scope>
    <source>
        <strain evidence="11 12">NX02</strain>
    </source>
</reference>
<dbReference type="PIRSF" id="PIRSF000294">
    <property type="entry name" value="Cytochrome-c_peroxidase"/>
    <property type="match status" value="1"/>
</dbReference>
<dbReference type="PANTHER" id="PTHR30600">
    <property type="entry name" value="CYTOCHROME C PEROXIDASE-RELATED"/>
    <property type="match status" value="1"/>
</dbReference>
<feature type="binding site" description="axial binding residue" evidence="9">
    <location>
        <position position="74"/>
    </location>
    <ligand>
        <name>heme c</name>
        <dbReference type="ChEBI" id="CHEBI:61717"/>
        <label>1</label>
    </ligand>
    <ligandPart>
        <name>Fe</name>
        <dbReference type="ChEBI" id="CHEBI:18248"/>
    </ligandPart>
</feature>
<keyword evidence="2 8" id="KW-0349">Heme</keyword>
<dbReference type="InterPro" id="IPR009056">
    <property type="entry name" value="Cyt_c-like_dom"/>
</dbReference>
<dbReference type="PATRIC" id="fig|1123269.5.peg.3654"/>
<feature type="domain" description="Cytochrome c" evidence="10">
    <location>
        <begin position="193"/>
        <end position="293"/>
    </location>
</feature>
<evidence type="ECO:0000256" key="6">
    <source>
        <dbReference type="ARBA" id="ARBA00023002"/>
    </source>
</evidence>
<proteinExistence type="predicted"/>
<gene>
    <name evidence="11" type="ORF">NX02_18660</name>
</gene>
<dbReference type="PROSITE" id="PS51007">
    <property type="entry name" value="CYTC"/>
    <property type="match status" value="2"/>
</dbReference>
<evidence type="ECO:0000256" key="5">
    <source>
        <dbReference type="ARBA" id="ARBA00022764"/>
    </source>
</evidence>
<keyword evidence="4" id="KW-0732">Signal</keyword>
<keyword evidence="3 9" id="KW-0479">Metal-binding</keyword>
<dbReference type="STRING" id="1123269.NX02_18660"/>
<dbReference type="GO" id="GO:0004130">
    <property type="term" value="F:cytochrome-c peroxidase activity"/>
    <property type="evidence" value="ECO:0007669"/>
    <property type="project" value="TreeGrafter"/>
</dbReference>